<dbReference type="GO" id="GO:0009166">
    <property type="term" value="P:nucleotide catabolic process"/>
    <property type="evidence" value="ECO:0007669"/>
    <property type="project" value="InterPro"/>
</dbReference>
<evidence type="ECO:0000256" key="3">
    <source>
        <dbReference type="ARBA" id="ARBA00010456"/>
    </source>
</evidence>
<evidence type="ECO:0000256" key="6">
    <source>
        <dbReference type="ARBA" id="ARBA00022490"/>
    </source>
</evidence>
<protein>
    <recommendedName>
        <fullName evidence="5 10">Uridine phosphorylase</fullName>
        <ecNumber evidence="4 10">2.4.2.3</ecNumber>
    </recommendedName>
</protein>
<evidence type="ECO:0000256" key="9">
    <source>
        <dbReference type="ARBA" id="ARBA00048447"/>
    </source>
</evidence>
<evidence type="ECO:0000256" key="10">
    <source>
        <dbReference type="RuleBase" id="RU361131"/>
    </source>
</evidence>
<dbReference type="PANTHER" id="PTHR43691:SF11">
    <property type="entry name" value="FI09636P-RELATED"/>
    <property type="match status" value="1"/>
</dbReference>
<dbReference type="EC" id="2.4.2.3" evidence="4 10"/>
<comment type="caution">
    <text evidence="12">The sequence shown here is derived from an EMBL/GenBank/DDBJ whole genome shotgun (WGS) entry which is preliminary data.</text>
</comment>
<dbReference type="EMBL" id="DVGY01000045">
    <property type="protein sequence ID" value="HIR40553.1"/>
    <property type="molecule type" value="Genomic_DNA"/>
</dbReference>
<dbReference type="InterPro" id="IPR010058">
    <property type="entry name" value="Uridine_phosphorylase"/>
</dbReference>
<keyword evidence="8 10" id="KW-0808">Transferase</keyword>
<name>A0A9D1AII2_9FIRM</name>
<proteinExistence type="inferred from homology"/>
<comment type="function">
    <text evidence="10">Catalyzes the reversible phosphorylytic cleavage of uridine to uracil and ribose-1-phosphate.</text>
</comment>
<evidence type="ECO:0000313" key="13">
    <source>
        <dbReference type="Proteomes" id="UP000886749"/>
    </source>
</evidence>
<reference evidence="12" key="2">
    <citation type="journal article" date="2021" name="PeerJ">
        <title>Extensive microbial diversity within the chicken gut microbiome revealed by metagenomics and culture.</title>
        <authorList>
            <person name="Gilroy R."/>
            <person name="Ravi A."/>
            <person name="Getino M."/>
            <person name="Pursley I."/>
            <person name="Horton D.L."/>
            <person name="Alikhan N.F."/>
            <person name="Baker D."/>
            <person name="Gharbi K."/>
            <person name="Hall N."/>
            <person name="Watson M."/>
            <person name="Adriaenssens E.M."/>
            <person name="Foster-Nyarko E."/>
            <person name="Jarju S."/>
            <person name="Secka A."/>
            <person name="Antonio M."/>
            <person name="Oren A."/>
            <person name="Chaudhuri R.R."/>
            <person name="La Ragione R."/>
            <person name="Hildebrand F."/>
            <person name="Pallen M.J."/>
        </authorList>
    </citation>
    <scope>NUCLEOTIDE SEQUENCE</scope>
    <source>
        <strain evidence="12">CHK184-25365</strain>
    </source>
</reference>
<comment type="similarity">
    <text evidence="3 10">Belongs to the PNP/UDP phosphorylase family.</text>
</comment>
<dbReference type="SUPFAM" id="SSF53167">
    <property type="entry name" value="Purine and uridine phosphorylases"/>
    <property type="match status" value="1"/>
</dbReference>
<dbReference type="InterPro" id="IPR018016">
    <property type="entry name" value="Nucleoside_phosphorylase_CS"/>
</dbReference>
<keyword evidence="6" id="KW-0963">Cytoplasm</keyword>
<accession>A0A9D1AII2</accession>
<evidence type="ECO:0000313" key="12">
    <source>
        <dbReference type="EMBL" id="HIR40553.1"/>
    </source>
</evidence>
<dbReference type="InterPro" id="IPR035994">
    <property type="entry name" value="Nucleoside_phosphorylase_sf"/>
</dbReference>
<dbReference type="AlphaFoldDB" id="A0A9D1AII2"/>
<evidence type="ECO:0000256" key="1">
    <source>
        <dbReference type="ARBA" id="ARBA00004496"/>
    </source>
</evidence>
<sequence>MRETSKPLYHLGATPEQINSYVILPGDPKRVPKIAALLEDAYPVADQREFCTWNGCLDGTPVTVTSTGIGGPSASIAVEELVQSGAHTLLRVGTCGAIQPELKVGTLVIPTGAVRKEGTGCAYLPLEFPAVPDYQVIWALEQASQTLGLPHELGIVESKDSFYGQHNPDLMPVSRMLKEKWKMWEQAGVLASEMECATIFLTAAVRRVRAGAVLLVCNNHAWDRPEQPVEEDFEVGPMLQTAVEALKQLIAKDKATENASI</sequence>
<dbReference type="Pfam" id="PF01048">
    <property type="entry name" value="PNP_UDP_1"/>
    <property type="match status" value="1"/>
</dbReference>
<reference evidence="12" key="1">
    <citation type="submission" date="2020-10" db="EMBL/GenBank/DDBJ databases">
        <authorList>
            <person name="Gilroy R."/>
        </authorList>
    </citation>
    <scope>NUCLEOTIDE SEQUENCE</scope>
    <source>
        <strain evidence="12">CHK184-25365</strain>
    </source>
</reference>
<dbReference type="CDD" id="cd17767">
    <property type="entry name" value="UP_EcUdp-like"/>
    <property type="match status" value="1"/>
</dbReference>
<dbReference type="GO" id="GO:0005829">
    <property type="term" value="C:cytosol"/>
    <property type="evidence" value="ECO:0007669"/>
    <property type="project" value="TreeGrafter"/>
</dbReference>
<dbReference type="GO" id="GO:0004850">
    <property type="term" value="F:uridine phosphorylase activity"/>
    <property type="evidence" value="ECO:0007669"/>
    <property type="project" value="UniProtKB-EC"/>
</dbReference>
<dbReference type="NCBIfam" id="TIGR01718">
    <property type="entry name" value="Uridine-psphlse"/>
    <property type="match status" value="1"/>
</dbReference>
<dbReference type="PANTHER" id="PTHR43691">
    <property type="entry name" value="URIDINE PHOSPHORYLASE"/>
    <property type="match status" value="1"/>
</dbReference>
<organism evidence="12 13">
    <name type="scientific">Candidatus Egerieicola pullicola</name>
    <dbReference type="NCBI Taxonomy" id="2840775"/>
    <lineage>
        <taxon>Bacteria</taxon>
        <taxon>Bacillati</taxon>
        <taxon>Bacillota</taxon>
        <taxon>Clostridia</taxon>
        <taxon>Eubacteriales</taxon>
        <taxon>Oscillospiraceae</taxon>
        <taxon>Oscillospiraceae incertae sedis</taxon>
        <taxon>Candidatus Egerieicola</taxon>
    </lineage>
</organism>
<dbReference type="InterPro" id="IPR000845">
    <property type="entry name" value="Nucleoside_phosphorylase_d"/>
</dbReference>
<dbReference type="Gene3D" id="3.40.50.1580">
    <property type="entry name" value="Nucleoside phosphorylase domain"/>
    <property type="match status" value="1"/>
</dbReference>
<keyword evidence="7 10" id="KW-0328">Glycosyltransferase</keyword>
<comment type="subcellular location">
    <subcellularLocation>
        <location evidence="1">Cytoplasm</location>
    </subcellularLocation>
</comment>
<comment type="pathway">
    <text evidence="2 10">Pyrimidine metabolism; UMP biosynthesis via salvage pathway; uracil from uridine (phosphorylase route): step 1/1.</text>
</comment>
<evidence type="ECO:0000256" key="8">
    <source>
        <dbReference type="ARBA" id="ARBA00022679"/>
    </source>
</evidence>
<evidence type="ECO:0000259" key="11">
    <source>
        <dbReference type="Pfam" id="PF01048"/>
    </source>
</evidence>
<evidence type="ECO:0000256" key="5">
    <source>
        <dbReference type="ARBA" id="ARBA00021980"/>
    </source>
</evidence>
<evidence type="ECO:0000256" key="2">
    <source>
        <dbReference type="ARBA" id="ARBA00004825"/>
    </source>
</evidence>
<dbReference type="Proteomes" id="UP000886749">
    <property type="component" value="Unassembled WGS sequence"/>
</dbReference>
<comment type="catalytic activity">
    <reaction evidence="9 10">
        <text>uridine + phosphate = alpha-D-ribose 1-phosphate + uracil</text>
        <dbReference type="Rhea" id="RHEA:24388"/>
        <dbReference type="ChEBI" id="CHEBI:16704"/>
        <dbReference type="ChEBI" id="CHEBI:17568"/>
        <dbReference type="ChEBI" id="CHEBI:43474"/>
        <dbReference type="ChEBI" id="CHEBI:57720"/>
        <dbReference type="EC" id="2.4.2.3"/>
    </reaction>
</comment>
<dbReference type="PROSITE" id="PS01232">
    <property type="entry name" value="PNP_UDP_1"/>
    <property type="match status" value="1"/>
</dbReference>
<feature type="domain" description="Nucleoside phosphorylase" evidence="11">
    <location>
        <begin position="21"/>
        <end position="250"/>
    </location>
</feature>
<gene>
    <name evidence="12" type="primary">udp</name>
    <name evidence="12" type="ORF">IAB36_01845</name>
</gene>
<evidence type="ECO:0000256" key="4">
    <source>
        <dbReference type="ARBA" id="ARBA00011888"/>
    </source>
</evidence>
<dbReference type="GO" id="GO:0009164">
    <property type="term" value="P:nucleoside catabolic process"/>
    <property type="evidence" value="ECO:0007669"/>
    <property type="project" value="UniProtKB-ARBA"/>
</dbReference>
<evidence type="ECO:0000256" key="7">
    <source>
        <dbReference type="ARBA" id="ARBA00022676"/>
    </source>
</evidence>